<accession>A0AAD5LLA6</accession>
<feature type="domain" description="Ricin B lectin" evidence="5">
    <location>
        <begin position="159"/>
        <end position="270"/>
    </location>
</feature>
<dbReference type="GO" id="GO:0004653">
    <property type="term" value="F:polypeptide N-acetylgalactosaminyltransferase activity"/>
    <property type="evidence" value="ECO:0007669"/>
    <property type="project" value="TreeGrafter"/>
</dbReference>
<dbReference type="GO" id="GO:0006493">
    <property type="term" value="P:protein O-linked glycosylation"/>
    <property type="evidence" value="ECO:0007669"/>
    <property type="project" value="TreeGrafter"/>
</dbReference>
<dbReference type="PANTHER" id="PTHR11675">
    <property type="entry name" value="N-ACETYLGALACTOSAMINYLTRANSFERASE"/>
    <property type="match status" value="1"/>
</dbReference>
<dbReference type="InterPro" id="IPR035992">
    <property type="entry name" value="Ricin_B-like_lectins"/>
</dbReference>
<sequence length="2137" mass="234800">MKPFAAALVVVAIATAAFSSEAADLLQHHGLANGANCVTVSANDSSARTEPCQAGDSQLFELYANRMLRSNVNGGRCLEYSTSDGSVRAAKCEGGKWEQMWRVRYDDTIIPMGFGISGKCLDGEGAGAGAGSMRALALAPCDATRPSQIFRSSILTPDRGVTLSFDGKCLSSPWSASDPTPSSYACHQDFNQVWSYTADDELRVFGDRCLQHDVATLTIVAIAACDGSSKQKWDVDSTTGRVMPQWSMARCLDLSTSPPTLAYCGSGIPPSAVLDAYGLILAREGRLRRTLMRASSLSNRLECMAASDSAVTLSPCRADAPFWWEFASGMAVKVAGNKCLDFAQSGDRLHMVTASCNQQDSQKWNWDARTGAISSPHPLAHGKCVTYSAGGNSLDSNPQQLTLDACNPFDPKPTQLFRPKPFSQFPPPSRAVAQNAYCSQRSSRAADIGLIRDTLFYHNDMSYLVPSTLTGREASSYYSSVVFDSLSVVLGQQTGALKEGWLVELLQRSTDGVRVLIDLAELMCVVRERDAELQPKITAWFNANSCEPNTRLLEEANFLRMAALQLQLASLPATSVLVRVFSDSVATSVSKRLDSLASVDAVIRYVTSEDMVWFAKLLQPVCSAQPQLKICSPLQWSRLVSARKDLLEVVDAAVNASGKTNELMTPEVNLKADAFVQVYRAGLGKDSPIDAKTWTAFAQYVVFGSSKPVTKYSIAELLRTTTKKEMVLVLALWPFFSSDDMAAWGPHYTALSDQLHDERRRELERIVYRSQVMTLEAYMDGRLSDTALLVTNLLPRICSRFSAQAFRVCGLTKFHTLTSVRAELQRAIKAADGAVTTEIETMAAQFVQVLGANAAAPEEDKLWTLTALRLLFNSVELTIYPPKTLLASARIDGFLLSYVVFTAYNKGVSAVLPAFTFLVDQVSVAHFNAINKLINDRDVDGMAAYVHVNSSSSDLAVLGKSVLPRLCYNPNNPEFSVCKLMEFYTGLQQVVTFEKSRFATVVPLAELAEVDVRKQLDVIDQENKHFEVINAIQDSANQIGKKIQEESDKIQDVIKLESAAIRADIDASTKVLFDKMGEEGRALQAAIDASTRDLEQAIGAAADVIRQDIARNTKLLYEKMDDEARALQNSITENTRKLSQQIGAEAAATRSLIKDSTDKLYNKLDAEGKAIRGKIDQATEKLYTKIGEEGRSIRNKIDESTDKLYQKIGDEGVKTRDKIDASTRELTGVINASTSKLEGKIDASAGKIVGTFKTGFTALADYYKSDAKVNVAQLQKNIQMSIETTDKLIKKISDSMKPFTAEMMRAVDLMKGVADAQSVFLALESSAAALEVAAEIANNCNPFKLLFSGFHPEKALQAAAKVEETIGKIQVHDADTKELVRRGKKVGEQTDEMEAIVKEFSSMSKSIAEIGTLIKNLATGDLTPEESSELVDSLLEAYESFDGDVTQTQLTVLQDELNSLIDHILSMIEKVPSAGPIASALQATRNARSQAGAVFAAMGETYSELNAQFEKLGQAARAAANANAANHLGTVASNMGRRRLQGSASSSSFKPFYSMAYAGLSKLFMQYKIQQAAFQFCKFYEYKLGGIAPSMCGNTKFYTPSDIQKMLKMVRFESTDKDSEISAIKNASNCCAKDEYYAHGNSKYSQRETDDATQAHDMTDAARLAEPQERVRIEFLGAVEIDARGVVSFVQELDGVPEDGWCEVQSTWSRQPPTSLSQWQTTAQLQCDRCVVDYLCQRFSKPVRYTSRGEVLTVRCRRVYHGTLTSDLVMPSTANNQRDPAAGDEYGEPPIEQTRPTTLPRAMVIDLLDCLGDDIARVHDTFMAHAEGESPPRLTLLSVCHTLDQLCMKQWSQKGKRRENETENHVESLRCSMPKLRHLLTRMIKRRALSLVRLPERGDVACIGYTDFIACYVAFQSSVSASGSNNNNNEDDDDFVIVEDQLRGRHLQDYMQSHQALPPHTTKAEQNPTRRSRFVQPSSSRFPAELEPFIGDPEESDDPNLVGPLQFDRPPSRQRHAFPTNLLDPHQQSIPTIQEHSNNQNTHQWFHAPPQVDGLISSMSRFEAMDAETAIANTPLFESDDLMAVTQLSDLRLDDFLGDVVAPIAHSVALGQSKPPSSSSALKTSLGEDFLSLFAQH</sequence>
<feature type="domain" description="Ricin B lectin" evidence="5">
    <location>
        <begin position="289"/>
        <end position="420"/>
    </location>
</feature>
<proteinExistence type="predicted"/>
<keyword evidence="1" id="KW-0430">Lectin</keyword>
<protein>
    <recommendedName>
        <fullName evidence="5">Ricin B lectin domain-containing protein</fullName>
    </recommendedName>
</protein>
<gene>
    <name evidence="6" type="ORF">P43SY_003488</name>
</gene>
<dbReference type="GO" id="GO:0005794">
    <property type="term" value="C:Golgi apparatus"/>
    <property type="evidence" value="ECO:0007669"/>
    <property type="project" value="TreeGrafter"/>
</dbReference>
<dbReference type="Pfam" id="PF00652">
    <property type="entry name" value="Ricin_B_lectin"/>
    <property type="match status" value="3"/>
</dbReference>
<reference evidence="6" key="1">
    <citation type="submission" date="2021-12" db="EMBL/GenBank/DDBJ databases">
        <title>Prjna785345.</title>
        <authorList>
            <person name="Rujirawat T."/>
            <person name="Krajaejun T."/>
        </authorList>
    </citation>
    <scope>NUCLEOTIDE SEQUENCE</scope>
    <source>
        <strain evidence="6">Pi057C3</strain>
    </source>
</reference>
<feature type="region of interest" description="Disordered" evidence="3">
    <location>
        <begin position="1769"/>
        <end position="1796"/>
    </location>
</feature>
<dbReference type="SUPFAM" id="SSF58113">
    <property type="entry name" value="Apolipoprotein A-I"/>
    <property type="match status" value="1"/>
</dbReference>
<keyword evidence="7" id="KW-1185">Reference proteome</keyword>
<evidence type="ECO:0000313" key="7">
    <source>
        <dbReference type="Proteomes" id="UP001209570"/>
    </source>
</evidence>
<dbReference type="EMBL" id="JAKCXM010000056">
    <property type="protein sequence ID" value="KAJ0404812.1"/>
    <property type="molecule type" value="Genomic_DNA"/>
</dbReference>
<feature type="domain" description="Ricin B lectin" evidence="5">
    <location>
        <begin position="21"/>
        <end position="153"/>
    </location>
</feature>
<evidence type="ECO:0000313" key="6">
    <source>
        <dbReference type="EMBL" id="KAJ0404812.1"/>
    </source>
</evidence>
<dbReference type="SUPFAM" id="SSF50370">
    <property type="entry name" value="Ricin B-like lectins"/>
    <property type="match status" value="3"/>
</dbReference>
<dbReference type="Gene3D" id="2.80.10.50">
    <property type="match status" value="3"/>
</dbReference>
<dbReference type="Proteomes" id="UP001209570">
    <property type="component" value="Unassembled WGS sequence"/>
</dbReference>
<evidence type="ECO:0000256" key="2">
    <source>
        <dbReference type="ARBA" id="ARBA00023157"/>
    </source>
</evidence>
<feature type="signal peptide" evidence="4">
    <location>
        <begin position="1"/>
        <end position="22"/>
    </location>
</feature>
<evidence type="ECO:0000256" key="4">
    <source>
        <dbReference type="SAM" id="SignalP"/>
    </source>
</evidence>
<keyword evidence="4" id="KW-0732">Signal</keyword>
<dbReference type="Gene3D" id="1.20.120.20">
    <property type="entry name" value="Apolipoprotein"/>
    <property type="match status" value="2"/>
</dbReference>
<organism evidence="6 7">
    <name type="scientific">Pythium insidiosum</name>
    <name type="common">Pythiosis disease agent</name>
    <dbReference type="NCBI Taxonomy" id="114742"/>
    <lineage>
        <taxon>Eukaryota</taxon>
        <taxon>Sar</taxon>
        <taxon>Stramenopiles</taxon>
        <taxon>Oomycota</taxon>
        <taxon>Peronosporomycetes</taxon>
        <taxon>Pythiales</taxon>
        <taxon>Pythiaceae</taxon>
        <taxon>Pythium</taxon>
    </lineage>
</organism>
<evidence type="ECO:0000256" key="3">
    <source>
        <dbReference type="SAM" id="MobiDB-lite"/>
    </source>
</evidence>
<evidence type="ECO:0000259" key="5">
    <source>
        <dbReference type="SMART" id="SM00458"/>
    </source>
</evidence>
<dbReference type="PANTHER" id="PTHR11675:SF101">
    <property type="entry name" value="POLYPEPTIDE N-ACETYLGALACTOSAMINYLTRANSFERASE 5"/>
    <property type="match status" value="1"/>
</dbReference>
<name>A0AAD5LLA6_PYTIN</name>
<feature type="compositionally biased region" description="Polar residues" evidence="3">
    <location>
        <begin position="1964"/>
        <end position="1981"/>
    </location>
</feature>
<comment type="caution">
    <text evidence="6">The sequence shown here is derived from an EMBL/GenBank/DDBJ whole genome shotgun (WGS) entry which is preliminary data.</text>
</comment>
<feature type="chain" id="PRO_5042082544" description="Ricin B lectin domain-containing protein" evidence="4">
    <location>
        <begin position="23"/>
        <end position="2137"/>
    </location>
</feature>
<dbReference type="PROSITE" id="PS50231">
    <property type="entry name" value="RICIN_B_LECTIN"/>
    <property type="match status" value="3"/>
</dbReference>
<dbReference type="GO" id="GO:0030246">
    <property type="term" value="F:carbohydrate binding"/>
    <property type="evidence" value="ECO:0007669"/>
    <property type="project" value="UniProtKB-KW"/>
</dbReference>
<dbReference type="SMART" id="SM00458">
    <property type="entry name" value="RICIN"/>
    <property type="match status" value="3"/>
</dbReference>
<feature type="region of interest" description="Disordered" evidence="3">
    <location>
        <begin position="1951"/>
        <end position="1999"/>
    </location>
</feature>
<dbReference type="InterPro" id="IPR000772">
    <property type="entry name" value="Ricin_B_lectin"/>
</dbReference>
<keyword evidence="2" id="KW-1015">Disulfide bond</keyword>
<evidence type="ECO:0000256" key="1">
    <source>
        <dbReference type="ARBA" id="ARBA00022734"/>
    </source>
</evidence>